<accession>A0A9E3LQK0</accession>
<sequence>MNEQRQEAYFILIQSLLNCLSGEEAQILSANYDLIDVGLLQAMDTVAAVFSQRKSEKAAARANRLINLSNQIAEVLKIPQSPETQGETEKLDAYVEFLQQVLQATADSKGDVQVVYSLLTNNIDKLDEVLAEKLRQWRNGITEVGTDEEKYLLAISICVFSDLISFGMFLQGNVWELYKGIPIGYGQ</sequence>
<reference evidence="1" key="1">
    <citation type="submission" date="2021-05" db="EMBL/GenBank/DDBJ databases">
        <authorList>
            <person name="Pietrasiak N."/>
            <person name="Ward R."/>
            <person name="Stajich J.E."/>
            <person name="Kurbessoian T."/>
        </authorList>
    </citation>
    <scope>NUCLEOTIDE SEQUENCE</scope>
    <source>
        <strain evidence="1">HA4357-MV3</strain>
    </source>
</reference>
<comment type="caution">
    <text evidence="1">The sequence shown here is derived from an EMBL/GenBank/DDBJ whole genome shotgun (WGS) entry which is preliminary data.</text>
</comment>
<dbReference type="EMBL" id="JAHHHW010000001">
    <property type="protein sequence ID" value="MBW4430197.1"/>
    <property type="molecule type" value="Genomic_DNA"/>
</dbReference>
<organism evidence="1 2">
    <name type="scientific">Pelatocladus maniniholoensis HA4357-MV3</name>
    <dbReference type="NCBI Taxonomy" id="1117104"/>
    <lineage>
        <taxon>Bacteria</taxon>
        <taxon>Bacillati</taxon>
        <taxon>Cyanobacteriota</taxon>
        <taxon>Cyanophyceae</taxon>
        <taxon>Nostocales</taxon>
        <taxon>Nostocaceae</taxon>
        <taxon>Pelatocladus</taxon>
    </lineage>
</organism>
<protein>
    <submittedName>
        <fullName evidence="1">Uncharacterized protein</fullName>
    </submittedName>
</protein>
<dbReference type="Proteomes" id="UP000813215">
    <property type="component" value="Unassembled WGS sequence"/>
</dbReference>
<name>A0A9E3LQK0_9NOST</name>
<gene>
    <name evidence="1" type="ORF">KME28_00085</name>
</gene>
<evidence type="ECO:0000313" key="1">
    <source>
        <dbReference type="EMBL" id="MBW4430197.1"/>
    </source>
</evidence>
<reference evidence="1" key="2">
    <citation type="journal article" date="2022" name="Microbiol. Resour. Announc.">
        <title>Metagenome Sequencing to Explore Phylogenomics of Terrestrial Cyanobacteria.</title>
        <authorList>
            <person name="Ward R.D."/>
            <person name="Stajich J.E."/>
            <person name="Johansen J.R."/>
            <person name="Huntemann M."/>
            <person name="Clum A."/>
            <person name="Foster B."/>
            <person name="Foster B."/>
            <person name="Roux S."/>
            <person name="Palaniappan K."/>
            <person name="Varghese N."/>
            <person name="Mukherjee S."/>
            <person name="Reddy T.B.K."/>
            <person name="Daum C."/>
            <person name="Copeland A."/>
            <person name="Chen I.A."/>
            <person name="Ivanova N.N."/>
            <person name="Kyrpides N.C."/>
            <person name="Shapiro N."/>
            <person name="Eloe-Fadrosh E.A."/>
            <person name="Pietrasiak N."/>
        </authorList>
    </citation>
    <scope>NUCLEOTIDE SEQUENCE</scope>
    <source>
        <strain evidence="1">HA4357-MV3</strain>
    </source>
</reference>
<evidence type="ECO:0000313" key="2">
    <source>
        <dbReference type="Proteomes" id="UP000813215"/>
    </source>
</evidence>
<proteinExistence type="predicted"/>
<dbReference type="AlphaFoldDB" id="A0A9E3LQK0"/>